<dbReference type="InterPro" id="IPR050738">
    <property type="entry name" value="Sulfatase"/>
</dbReference>
<dbReference type="InterPro" id="IPR017850">
    <property type="entry name" value="Alkaline_phosphatase_core_sf"/>
</dbReference>
<gene>
    <name evidence="5" type="primary">atsA_28</name>
    <name evidence="5" type="ORF">V144x_23960</name>
</gene>
<dbReference type="CDD" id="cd16144">
    <property type="entry name" value="ARS_like"/>
    <property type="match status" value="1"/>
</dbReference>
<dbReference type="GO" id="GO:0004065">
    <property type="term" value="F:arylsulfatase activity"/>
    <property type="evidence" value="ECO:0007669"/>
    <property type="project" value="UniProtKB-EC"/>
</dbReference>
<dbReference type="Pfam" id="PF00884">
    <property type="entry name" value="Sulfatase"/>
    <property type="match status" value="1"/>
</dbReference>
<evidence type="ECO:0000313" key="6">
    <source>
        <dbReference type="Proteomes" id="UP000318704"/>
    </source>
</evidence>
<dbReference type="AlphaFoldDB" id="A0A517VV80"/>
<sequence>MSSSLKMNHFIPVGILYYKGTFIMKYLVAIMLCFFFFPLLTKAEERAVKPNIVLIMADDLGYGDLSCYGSVNCQTPNIDRLAAEGMRFTDFHSSGTVCSPTRAGLLTGRYQQRAGIDGVVYADPNKNRHHGLQKNEVTLGQCLQAAGYRTGMFGKWHLGYQRQYNPTFRGFEKFVGYVSGNVDYFAHLDGTGVFDWWHNAKLNRSEQGYVTHLITDHAVDFIRQQKDEPFFIYIAHEAVHYPYQGPNDKPIRKEGVGDIKSAKRKDITNAYREMNTEMDRGIGKVMSVLEELDLTDNTFVFFLSDNGANNKGSNGKLRGFKGSVWEGGHRVPGIAFWPDHIPAGSVCDETVISIDLMPTILELAQTTVPASHQLDGVSLVNLLTKQQRLEPRKIFWDYRERYAVRQGEWKLVLNQNRQTPVELFDLQTDLSETKNLAKQYPERVQQMKKALNLWKKEMDQTATSQPEKI</sequence>
<dbReference type="Proteomes" id="UP000318704">
    <property type="component" value="Chromosome"/>
</dbReference>
<dbReference type="KEGG" id="gaw:V144x_23960"/>
<evidence type="ECO:0000256" key="1">
    <source>
        <dbReference type="ARBA" id="ARBA00008779"/>
    </source>
</evidence>
<dbReference type="PANTHER" id="PTHR42693:SF53">
    <property type="entry name" value="ENDO-4-O-SULFATASE"/>
    <property type="match status" value="1"/>
</dbReference>
<evidence type="ECO:0000256" key="2">
    <source>
        <dbReference type="ARBA" id="ARBA00022801"/>
    </source>
</evidence>
<name>A0A517VV80_9PLAN</name>
<keyword evidence="2 5" id="KW-0378">Hydrolase</keyword>
<dbReference type="EC" id="3.1.6.1" evidence="5"/>
<proteinExistence type="inferred from homology"/>
<feature type="domain" description="Sulfatase N-terminal" evidence="4">
    <location>
        <begin position="50"/>
        <end position="365"/>
    </location>
</feature>
<dbReference type="Gene3D" id="3.40.720.10">
    <property type="entry name" value="Alkaline Phosphatase, subunit A"/>
    <property type="match status" value="1"/>
</dbReference>
<keyword evidence="3" id="KW-1133">Transmembrane helix</keyword>
<dbReference type="SUPFAM" id="SSF53649">
    <property type="entry name" value="Alkaline phosphatase-like"/>
    <property type="match status" value="1"/>
</dbReference>
<evidence type="ECO:0000256" key="3">
    <source>
        <dbReference type="SAM" id="Phobius"/>
    </source>
</evidence>
<protein>
    <submittedName>
        <fullName evidence="5">Arylsulfatase</fullName>
        <ecNumber evidence="5">3.1.6.1</ecNumber>
    </submittedName>
</protein>
<dbReference type="EMBL" id="CP037920">
    <property type="protein sequence ID" value="QDT96926.1"/>
    <property type="molecule type" value="Genomic_DNA"/>
</dbReference>
<accession>A0A517VV80</accession>
<comment type="similarity">
    <text evidence="1">Belongs to the sulfatase family.</text>
</comment>
<evidence type="ECO:0000313" key="5">
    <source>
        <dbReference type="EMBL" id="QDT96926.1"/>
    </source>
</evidence>
<dbReference type="Gene3D" id="3.30.1120.10">
    <property type="match status" value="1"/>
</dbReference>
<feature type="transmembrane region" description="Helical" evidence="3">
    <location>
        <begin position="20"/>
        <end position="40"/>
    </location>
</feature>
<organism evidence="5 6">
    <name type="scientific">Gimesia aquarii</name>
    <dbReference type="NCBI Taxonomy" id="2527964"/>
    <lineage>
        <taxon>Bacteria</taxon>
        <taxon>Pseudomonadati</taxon>
        <taxon>Planctomycetota</taxon>
        <taxon>Planctomycetia</taxon>
        <taxon>Planctomycetales</taxon>
        <taxon>Planctomycetaceae</taxon>
        <taxon>Gimesia</taxon>
    </lineage>
</organism>
<keyword evidence="3" id="KW-0812">Transmembrane</keyword>
<dbReference type="PANTHER" id="PTHR42693">
    <property type="entry name" value="ARYLSULFATASE FAMILY MEMBER"/>
    <property type="match status" value="1"/>
</dbReference>
<reference evidence="5 6" key="1">
    <citation type="submission" date="2019-03" db="EMBL/GenBank/DDBJ databases">
        <title>Deep-cultivation of Planctomycetes and their phenomic and genomic characterization uncovers novel biology.</title>
        <authorList>
            <person name="Wiegand S."/>
            <person name="Jogler M."/>
            <person name="Boedeker C."/>
            <person name="Pinto D."/>
            <person name="Vollmers J."/>
            <person name="Rivas-Marin E."/>
            <person name="Kohn T."/>
            <person name="Peeters S.H."/>
            <person name="Heuer A."/>
            <person name="Rast P."/>
            <person name="Oberbeckmann S."/>
            <person name="Bunk B."/>
            <person name="Jeske O."/>
            <person name="Meyerdierks A."/>
            <person name="Storesund J.E."/>
            <person name="Kallscheuer N."/>
            <person name="Luecker S."/>
            <person name="Lage O.M."/>
            <person name="Pohl T."/>
            <person name="Merkel B.J."/>
            <person name="Hornburger P."/>
            <person name="Mueller R.-W."/>
            <person name="Bruemmer F."/>
            <person name="Labrenz M."/>
            <person name="Spormann A.M."/>
            <person name="Op den Camp H."/>
            <person name="Overmann J."/>
            <person name="Amann R."/>
            <person name="Jetten M.S.M."/>
            <person name="Mascher T."/>
            <person name="Medema M.H."/>
            <person name="Devos D.P."/>
            <person name="Kaster A.-K."/>
            <person name="Ovreas L."/>
            <person name="Rohde M."/>
            <person name="Galperin M.Y."/>
            <person name="Jogler C."/>
        </authorList>
    </citation>
    <scope>NUCLEOTIDE SEQUENCE [LARGE SCALE GENOMIC DNA]</scope>
    <source>
        <strain evidence="5 6">V144</strain>
    </source>
</reference>
<keyword evidence="3" id="KW-0472">Membrane</keyword>
<evidence type="ECO:0000259" key="4">
    <source>
        <dbReference type="Pfam" id="PF00884"/>
    </source>
</evidence>
<dbReference type="InterPro" id="IPR000917">
    <property type="entry name" value="Sulfatase_N"/>
</dbReference>